<sequence>MQVPEYVRRIEIAQPAAFKLFTDLAGVNRFKDISDDLNIDPFDTIVQSVYYLPWAMLKVDPAGAQDCYDASVEFLTSVKEFDRLCIEGTRSPDVDEEQVVAGLKDLLDVKLGSVLSTIRVA</sequence>
<dbReference type="Proteomes" id="UP000815325">
    <property type="component" value="Unassembled WGS sequence"/>
</dbReference>
<dbReference type="EMBL" id="MU069503">
    <property type="protein sequence ID" value="KAF5840800.1"/>
    <property type="molecule type" value="Genomic_DNA"/>
</dbReference>
<name>A0ABQ7H1V1_DUNSA</name>
<comment type="caution">
    <text evidence="1">The sequence shown here is derived from an EMBL/GenBank/DDBJ whole genome shotgun (WGS) entry which is preliminary data.</text>
</comment>
<proteinExistence type="predicted"/>
<evidence type="ECO:0000313" key="2">
    <source>
        <dbReference type="Proteomes" id="UP000815325"/>
    </source>
</evidence>
<dbReference type="InterPro" id="IPR018073">
    <property type="entry name" value="Prot_inh_cystat_CS"/>
</dbReference>
<evidence type="ECO:0000313" key="1">
    <source>
        <dbReference type="EMBL" id="KAF5840800.1"/>
    </source>
</evidence>
<reference evidence="1" key="1">
    <citation type="submission" date="2017-08" db="EMBL/GenBank/DDBJ databases">
        <authorList>
            <person name="Polle J.E."/>
            <person name="Barry K."/>
            <person name="Cushman J."/>
            <person name="Schmutz J."/>
            <person name="Tran D."/>
            <person name="Hathwaick L.T."/>
            <person name="Yim W.C."/>
            <person name="Jenkins J."/>
            <person name="Mckie-Krisberg Z.M."/>
            <person name="Prochnik S."/>
            <person name="Lindquist E."/>
            <person name="Dockter R.B."/>
            <person name="Adam C."/>
            <person name="Molina H."/>
            <person name="Bunkerborg J."/>
            <person name="Jin E."/>
            <person name="Buchheim M."/>
            <person name="Magnuson J."/>
        </authorList>
    </citation>
    <scope>NUCLEOTIDE SEQUENCE</scope>
    <source>
        <strain evidence="1">CCAP 19/18</strain>
    </source>
</reference>
<gene>
    <name evidence="1" type="ORF">DUNSADRAFT_15510</name>
</gene>
<organism evidence="1 2">
    <name type="scientific">Dunaliella salina</name>
    <name type="common">Green alga</name>
    <name type="synonym">Protococcus salinus</name>
    <dbReference type="NCBI Taxonomy" id="3046"/>
    <lineage>
        <taxon>Eukaryota</taxon>
        <taxon>Viridiplantae</taxon>
        <taxon>Chlorophyta</taxon>
        <taxon>core chlorophytes</taxon>
        <taxon>Chlorophyceae</taxon>
        <taxon>CS clade</taxon>
        <taxon>Chlamydomonadales</taxon>
        <taxon>Dunaliellaceae</taxon>
        <taxon>Dunaliella</taxon>
    </lineage>
</organism>
<protein>
    <submittedName>
        <fullName evidence="1">Uncharacterized protein</fullName>
    </submittedName>
</protein>
<accession>A0ABQ7H1V1</accession>
<dbReference type="PROSITE" id="PS00287">
    <property type="entry name" value="CYSTATIN"/>
    <property type="match status" value="1"/>
</dbReference>
<keyword evidence="2" id="KW-1185">Reference proteome</keyword>